<reference evidence="2" key="1">
    <citation type="journal article" date="2015" name="Microbiology">
        <title>Genome of Methanoregula boonei 6A8 reveals adaptations to oligotrophic peatland environments.</title>
        <authorList>
            <person name="Braeuer S."/>
            <person name="Cadillo-Quiroz H."/>
            <person name="Kyrpides N."/>
            <person name="Woyke T."/>
            <person name="Goodwin L."/>
            <person name="Detter C."/>
            <person name="Podell S."/>
            <person name="Yavitt J.B."/>
            <person name="Zinder S.H."/>
        </authorList>
    </citation>
    <scope>NUCLEOTIDE SEQUENCE [LARGE SCALE GENOMIC DNA]</scope>
    <source>
        <strain evidence="2">DSM 21154 / JCM 14090 / 6A8</strain>
    </source>
</reference>
<dbReference type="RefSeq" id="WP_011991198.1">
    <property type="nucleotide sequence ID" value="NC_009712.1"/>
</dbReference>
<dbReference type="KEGG" id="mbn:Mboo_0187"/>
<dbReference type="Proteomes" id="UP000002408">
    <property type="component" value="Chromosome"/>
</dbReference>
<dbReference type="EMBL" id="CP000780">
    <property type="protein sequence ID" value="ABS54710.1"/>
    <property type="molecule type" value="Genomic_DNA"/>
</dbReference>
<dbReference type="AlphaFoldDB" id="A7I4P9"/>
<name>A7I4P9_METB6</name>
<evidence type="ECO:0000313" key="2">
    <source>
        <dbReference type="Proteomes" id="UP000002408"/>
    </source>
</evidence>
<organism evidence="1 2">
    <name type="scientific">Methanoregula boonei (strain DSM 21154 / JCM 14090 / 6A8)</name>
    <dbReference type="NCBI Taxonomy" id="456442"/>
    <lineage>
        <taxon>Archaea</taxon>
        <taxon>Methanobacteriati</taxon>
        <taxon>Methanobacteriota</taxon>
        <taxon>Stenosarchaea group</taxon>
        <taxon>Methanomicrobia</taxon>
        <taxon>Methanomicrobiales</taxon>
        <taxon>Methanoregulaceae</taxon>
        <taxon>Methanoregula</taxon>
    </lineage>
</organism>
<evidence type="ECO:0000313" key="1">
    <source>
        <dbReference type="EMBL" id="ABS54710.1"/>
    </source>
</evidence>
<dbReference type="OrthoDB" id="116690at2157"/>
<protein>
    <submittedName>
        <fullName evidence="1">Uncharacterized protein</fullName>
    </submittedName>
</protein>
<proteinExistence type="predicted"/>
<dbReference type="STRING" id="456442.Mboo_0187"/>
<sequence>MSFISQDAEINPTGSSFLDRFAEIPGAIESRIPTFDRSLDAYFDQHFAAIIEEWGLVTEGDLQGLEARLARVTDEISSLYAGRAALESRVQRLDNLITSLERSK</sequence>
<keyword evidence="2" id="KW-1185">Reference proteome</keyword>
<dbReference type="eggNOG" id="arCOG06491">
    <property type="taxonomic scope" value="Archaea"/>
</dbReference>
<gene>
    <name evidence="1" type="ordered locus">Mboo_0187</name>
</gene>
<dbReference type="GeneID" id="5410231"/>
<dbReference type="HOGENOM" id="CLU_2327276_0_0_2"/>
<accession>A7I4P9</accession>